<dbReference type="GeneID" id="18504332"/>
<evidence type="ECO:0000313" key="2">
    <source>
        <dbReference type="EMBL" id="AHG24015.1"/>
    </source>
</evidence>
<name>W5RVC9_9CAUD</name>
<keyword evidence="3" id="KW-1185">Reference proteome</keyword>
<evidence type="ECO:0000313" key="3">
    <source>
        <dbReference type="Proteomes" id="UP000019366"/>
    </source>
</evidence>
<organism evidence="2 3">
    <name type="scientific">Staphylococcus phage vB_SepS_SEP9</name>
    <dbReference type="NCBI Taxonomy" id="1434319"/>
    <lineage>
        <taxon>Viruses</taxon>
        <taxon>Duplodnaviria</taxon>
        <taxon>Heunggongvirae</taxon>
        <taxon>Uroviricota</taxon>
        <taxon>Caudoviricetes</taxon>
        <taxon>Sextaecvirus</taxon>
        <taxon>Sextaecvirus SEP9</taxon>
    </lineage>
</organism>
<dbReference type="RefSeq" id="YP_009007762.1">
    <property type="nucleotide sequence ID" value="NC_023582.1"/>
</dbReference>
<dbReference type="KEGG" id="vg:18504332"/>
<proteinExistence type="predicted"/>
<accession>W5RVC9</accession>
<evidence type="ECO:0000256" key="1">
    <source>
        <dbReference type="SAM" id="MobiDB-lite"/>
    </source>
</evidence>
<dbReference type="EMBL" id="KF929199">
    <property type="protein sequence ID" value="AHG24015.1"/>
    <property type="molecule type" value="Genomic_DNA"/>
</dbReference>
<dbReference type="Proteomes" id="UP000019366">
    <property type="component" value="Segment"/>
</dbReference>
<feature type="compositionally biased region" description="Acidic residues" evidence="1">
    <location>
        <begin position="101"/>
        <end position="117"/>
    </location>
</feature>
<sequence length="123" mass="14183">MFLDELKEELEQYSDRVLEQAVSETNNGTYNQIRNKLYEYQQELTNNDRGMDDVTESELEESSQTQTLITIQVVNDAITKLDNKMQNVKPFAETDKTSEVNEPEDDTDDVLDDDTNVSEELHG</sequence>
<reference evidence="2 3" key="1">
    <citation type="journal article" date="2014" name="Res. Microbiol.">
        <title>Characterization of Staphylococcus epidermidis phage vB_SepS_SEP9 - A unique member of the Siphoviridae family.</title>
        <authorList>
            <person name="Melo L.D."/>
            <person name="Sillankorva S."/>
            <person name="Ackermann H.W."/>
            <person name="Kropinski A.M."/>
            <person name="Azeredo J."/>
            <person name="Cerca N."/>
        </authorList>
    </citation>
    <scope>NUCLEOTIDE SEQUENCE [LARGE SCALE GENOMIC DNA]</scope>
</reference>
<feature type="region of interest" description="Disordered" evidence="1">
    <location>
        <begin position="84"/>
        <end position="123"/>
    </location>
</feature>
<gene>
    <name evidence="2" type="ORF">SEP9_094</name>
</gene>
<protein>
    <submittedName>
        <fullName evidence="2">Uncharacterized protein</fullName>
    </submittedName>
</protein>